<dbReference type="EMBL" id="NHRJ02000002">
    <property type="protein sequence ID" value="PZE22102.1"/>
    <property type="molecule type" value="Genomic_DNA"/>
</dbReference>
<gene>
    <name evidence="1" type="ORF">CBW46_006850</name>
</gene>
<organism evidence="1 2">
    <name type="scientific">Paenibacillus xerothermodurans</name>
    <dbReference type="NCBI Taxonomy" id="1977292"/>
    <lineage>
        <taxon>Bacteria</taxon>
        <taxon>Bacillati</taxon>
        <taxon>Bacillota</taxon>
        <taxon>Bacilli</taxon>
        <taxon>Bacillales</taxon>
        <taxon>Paenibacillaceae</taxon>
        <taxon>Paenibacillus</taxon>
    </lineage>
</organism>
<protein>
    <submittedName>
        <fullName evidence="1">Uncharacterized protein</fullName>
    </submittedName>
</protein>
<comment type="caution">
    <text evidence="1">The sequence shown here is derived from an EMBL/GenBank/DDBJ whole genome shotgun (WGS) entry which is preliminary data.</text>
</comment>
<dbReference type="OrthoDB" id="2607182at2"/>
<dbReference type="AlphaFoldDB" id="A0A2W1P334"/>
<keyword evidence="2" id="KW-1185">Reference proteome</keyword>
<evidence type="ECO:0000313" key="2">
    <source>
        <dbReference type="Proteomes" id="UP000214746"/>
    </source>
</evidence>
<evidence type="ECO:0000313" key="1">
    <source>
        <dbReference type="EMBL" id="PZE22102.1"/>
    </source>
</evidence>
<reference evidence="1" key="1">
    <citation type="submission" date="2018-06" db="EMBL/GenBank/DDBJ databases">
        <title>Paenibacillus xerothermodurans sp. nov. an extremely dry heat resistant spore forming bacterium isolated from the soil of Cape Canaveral, Florida.</title>
        <authorList>
            <person name="Seuylemezian A."/>
            <person name="Kaur N."/>
            <person name="Patil P."/>
            <person name="Patil P."/>
            <person name="Mayilraj S."/>
            <person name="Vaishampayan P."/>
        </authorList>
    </citation>
    <scope>NUCLEOTIDE SEQUENCE [LARGE SCALE GENOMIC DNA]</scope>
    <source>
        <strain evidence="1">ATCC 27380</strain>
    </source>
</reference>
<accession>A0A2W1P334</accession>
<dbReference type="Proteomes" id="UP000214746">
    <property type="component" value="Unassembled WGS sequence"/>
</dbReference>
<sequence>MMTVPIQAYFRTEDDAEAVKILLQTYDVHNLETGSAGTGEYDRRGAIVSPLAAGLGTSGTGYGTDTTDVPGQTRGLAPIAALDAMDNGEDDITDRKHVLSVQVHEKDYDEIAHVIRRNGGHIPEKTE</sequence>
<proteinExistence type="predicted"/>
<name>A0A2W1P334_PAEXE</name>